<dbReference type="Gene3D" id="3.90.1150.10">
    <property type="entry name" value="Aspartate Aminotransferase, domain 1"/>
    <property type="match status" value="1"/>
</dbReference>
<dbReference type="GO" id="GO:0006520">
    <property type="term" value="P:amino acid metabolic process"/>
    <property type="evidence" value="ECO:0007669"/>
    <property type="project" value="InterPro"/>
</dbReference>
<evidence type="ECO:0000259" key="4">
    <source>
        <dbReference type="Pfam" id="PF01212"/>
    </source>
</evidence>
<feature type="domain" description="Aromatic amino acid beta-eliminating lyase/threonine aldolase" evidence="4">
    <location>
        <begin position="4"/>
        <end position="290"/>
    </location>
</feature>
<evidence type="ECO:0000256" key="2">
    <source>
        <dbReference type="ARBA" id="ARBA00006966"/>
    </source>
</evidence>
<dbReference type="InterPro" id="IPR015422">
    <property type="entry name" value="PyrdxlP-dep_Trfase_small"/>
</dbReference>
<dbReference type="PANTHER" id="PTHR48097:SF5">
    <property type="entry name" value="LOW SPECIFICITY L-THREONINE ALDOLASE"/>
    <property type="match status" value="1"/>
</dbReference>
<dbReference type="InterPro" id="IPR015424">
    <property type="entry name" value="PyrdxlP-dep_Trfase"/>
</dbReference>
<proteinExistence type="inferred from homology"/>
<dbReference type="STRING" id="39490.ERS852448_02280"/>
<keyword evidence="5" id="KW-0456">Lyase</keyword>
<name>A0A173UYT7_EUBRA</name>
<dbReference type="Gene3D" id="3.40.640.10">
    <property type="entry name" value="Type I PLP-dependent aspartate aminotransferase-like (Major domain)"/>
    <property type="match status" value="1"/>
</dbReference>
<dbReference type="OrthoDB" id="9774495at2"/>
<evidence type="ECO:0000256" key="1">
    <source>
        <dbReference type="ARBA" id="ARBA00001933"/>
    </source>
</evidence>
<dbReference type="RefSeq" id="WP_055290592.1">
    <property type="nucleotide sequence ID" value="NZ_CP173382.1"/>
</dbReference>
<evidence type="ECO:0000313" key="5">
    <source>
        <dbReference type="EMBL" id="CUN18758.1"/>
    </source>
</evidence>
<dbReference type="GO" id="GO:0016829">
    <property type="term" value="F:lyase activity"/>
    <property type="evidence" value="ECO:0007669"/>
    <property type="project" value="UniProtKB-KW"/>
</dbReference>
<organism evidence="5 6">
    <name type="scientific">Eubacterium ramulus</name>
    <dbReference type="NCBI Taxonomy" id="39490"/>
    <lineage>
        <taxon>Bacteria</taxon>
        <taxon>Bacillati</taxon>
        <taxon>Bacillota</taxon>
        <taxon>Clostridia</taxon>
        <taxon>Eubacteriales</taxon>
        <taxon>Eubacteriaceae</taxon>
        <taxon>Eubacterium</taxon>
    </lineage>
</organism>
<dbReference type="GeneID" id="97390132"/>
<reference evidence="5 6" key="1">
    <citation type="submission" date="2015-09" db="EMBL/GenBank/DDBJ databases">
        <authorList>
            <consortium name="Pathogen Informatics"/>
        </authorList>
    </citation>
    <scope>NUCLEOTIDE SEQUENCE [LARGE SCALE GENOMIC DNA]</scope>
    <source>
        <strain evidence="5 6">2789STDY5608891</strain>
    </source>
</reference>
<dbReference type="Pfam" id="PF01212">
    <property type="entry name" value="Beta_elim_lyase"/>
    <property type="match status" value="1"/>
</dbReference>
<dbReference type="PANTHER" id="PTHR48097">
    <property type="entry name" value="L-THREONINE ALDOLASE-RELATED"/>
    <property type="match status" value="1"/>
</dbReference>
<keyword evidence="3" id="KW-0663">Pyridoxal phosphate</keyword>
<evidence type="ECO:0000256" key="3">
    <source>
        <dbReference type="ARBA" id="ARBA00022898"/>
    </source>
</evidence>
<comment type="cofactor">
    <cofactor evidence="1">
        <name>pyridoxal 5'-phosphate</name>
        <dbReference type="ChEBI" id="CHEBI:597326"/>
    </cofactor>
</comment>
<accession>A0A173UYT7</accession>
<evidence type="ECO:0000313" key="6">
    <source>
        <dbReference type="Proteomes" id="UP000095492"/>
    </source>
</evidence>
<dbReference type="AlphaFoldDB" id="A0A173UYT7"/>
<dbReference type="InterPro" id="IPR001597">
    <property type="entry name" value="ArAA_b-elim_lyase/Thr_aldolase"/>
</dbReference>
<gene>
    <name evidence="5" type="primary">ltaE_1</name>
    <name evidence="5" type="ORF">ERS852448_02280</name>
</gene>
<dbReference type="EC" id="4.1.2.48" evidence="5"/>
<dbReference type="InterPro" id="IPR015421">
    <property type="entry name" value="PyrdxlP-dep_Trfase_major"/>
</dbReference>
<dbReference type="EMBL" id="CYYA01000017">
    <property type="protein sequence ID" value="CUN18758.1"/>
    <property type="molecule type" value="Genomic_DNA"/>
</dbReference>
<protein>
    <submittedName>
        <fullName evidence="5">Low specificity L-threonine aldolase</fullName>
        <ecNumber evidence="5">4.1.2.48</ecNumber>
    </submittedName>
</protein>
<dbReference type="Proteomes" id="UP000095492">
    <property type="component" value="Unassembled WGS sequence"/>
</dbReference>
<sequence>MIYFRSDYSQGAHPKVMDALVKTNFEHTDGYGLDEHCEHAARMVQDLIDNHDCHVHMMVGGTPCNVTTIAASLKPYESVVSVRGGHAYFHETGAVEGTGHRIVTMEGANGKLTPEMIDQAWEEYEDEHTPIPKLCYISQPTEIGTIYSKAEMTALSEKCKAHNMLLYVDGARLGCALTCRDNDLTIQELATLCDAFYIGGTKNGALFGEALVILNDTMNDHFRWMIKRQCGLLAKGRLIGVQFEALLEGGMDSIYFSMASHANEMAALLRDSLTELGVPFFGSSQTNQIFPVLPTAVVKELEKDFFFYEWAPEKNGMIPIRLVTAWGTTKDDVESFLHTIKKLLS</sequence>
<comment type="similarity">
    <text evidence="2">Belongs to the threonine aldolase family.</text>
</comment>
<dbReference type="SUPFAM" id="SSF53383">
    <property type="entry name" value="PLP-dependent transferases"/>
    <property type="match status" value="1"/>
</dbReference>